<organism evidence="5 6">
    <name type="scientific">Cervus hanglu yarkandensis</name>
    <name type="common">Yarkand deer</name>
    <dbReference type="NCBI Taxonomy" id="84702"/>
    <lineage>
        <taxon>Eukaryota</taxon>
        <taxon>Metazoa</taxon>
        <taxon>Chordata</taxon>
        <taxon>Craniata</taxon>
        <taxon>Vertebrata</taxon>
        <taxon>Euteleostomi</taxon>
        <taxon>Mammalia</taxon>
        <taxon>Eutheria</taxon>
        <taxon>Laurasiatheria</taxon>
        <taxon>Artiodactyla</taxon>
        <taxon>Ruminantia</taxon>
        <taxon>Pecora</taxon>
        <taxon>Cervidae</taxon>
        <taxon>Cervinae</taxon>
        <taxon>Cervus</taxon>
    </lineage>
</organism>
<evidence type="ECO:0000256" key="3">
    <source>
        <dbReference type="ARBA" id="ARBA00023136"/>
    </source>
</evidence>
<keyword evidence="2 4" id="KW-1133">Transmembrane helix</keyword>
<reference evidence="5 6" key="1">
    <citation type="submission" date="2019-10" db="EMBL/GenBank/DDBJ databases">
        <title>Chromosome-level genome assembly of Tarim red deer.</title>
        <authorList>
            <person name="Ba H."/>
        </authorList>
    </citation>
    <scope>NUCLEOTIDE SEQUENCE [LARGE SCALE GENOMIC DNA]</scope>
    <source>
        <strain evidence="5">CEY-2017</strain>
        <tissue evidence="5">Blood</tissue>
    </source>
</reference>
<dbReference type="GO" id="GO:0016020">
    <property type="term" value="C:membrane"/>
    <property type="evidence" value="ECO:0007669"/>
    <property type="project" value="InterPro"/>
</dbReference>
<feature type="transmembrane region" description="Helical" evidence="4">
    <location>
        <begin position="12"/>
        <end position="34"/>
    </location>
</feature>
<protein>
    <submittedName>
        <fullName evidence="5">Uncharacterized protein</fullName>
    </submittedName>
</protein>
<dbReference type="SUPFAM" id="SSF90123">
    <property type="entry name" value="ABC transporter transmembrane region"/>
    <property type="match status" value="1"/>
</dbReference>
<dbReference type="AlphaFoldDB" id="A0A833RWR0"/>
<dbReference type="Proteomes" id="UP000631465">
    <property type="component" value="Unassembled WGS sequence"/>
</dbReference>
<evidence type="ECO:0000313" key="6">
    <source>
        <dbReference type="Proteomes" id="UP000631465"/>
    </source>
</evidence>
<evidence type="ECO:0000256" key="2">
    <source>
        <dbReference type="ARBA" id="ARBA00022989"/>
    </source>
</evidence>
<accession>A0A833RWR0</accession>
<proteinExistence type="predicted"/>
<evidence type="ECO:0000256" key="1">
    <source>
        <dbReference type="ARBA" id="ARBA00022692"/>
    </source>
</evidence>
<evidence type="ECO:0000256" key="4">
    <source>
        <dbReference type="SAM" id="Phobius"/>
    </source>
</evidence>
<dbReference type="InterPro" id="IPR036640">
    <property type="entry name" value="ABC1_TM_sf"/>
</dbReference>
<keyword evidence="6" id="KW-1185">Reference proteome</keyword>
<name>A0A833RWR0_9CERV</name>
<comment type="caution">
    <text evidence="5">The sequence shown here is derived from an EMBL/GenBank/DDBJ whole genome shotgun (WGS) entry which is preliminary data.</text>
</comment>
<dbReference type="EMBL" id="WMHW01000113">
    <property type="protein sequence ID" value="KAF4008132.1"/>
    <property type="molecule type" value="Genomic_DNA"/>
</dbReference>
<dbReference type="Gene3D" id="1.20.1560.10">
    <property type="entry name" value="ABC transporter type 1, transmembrane domain"/>
    <property type="match status" value="1"/>
</dbReference>
<gene>
    <name evidence="5" type="ORF">G4228_019765</name>
</gene>
<keyword evidence="1 4" id="KW-0812">Transmembrane</keyword>
<keyword evidence="3 4" id="KW-0472">Membrane</keyword>
<sequence length="65" mass="7171">MFRYSNWLDRLYMVLGTLAAIIHGAGLPLMMLVFGDMTDSFAAAGNLGNITFSNTTNASKCCLWY</sequence>
<dbReference type="GO" id="GO:0005524">
    <property type="term" value="F:ATP binding"/>
    <property type="evidence" value="ECO:0007669"/>
    <property type="project" value="InterPro"/>
</dbReference>
<evidence type="ECO:0000313" key="5">
    <source>
        <dbReference type="EMBL" id="KAF4008132.1"/>
    </source>
</evidence>